<feature type="region of interest" description="Disordered" evidence="1">
    <location>
        <begin position="105"/>
        <end position="136"/>
    </location>
</feature>
<feature type="compositionally biased region" description="Basic and acidic residues" evidence="1">
    <location>
        <begin position="120"/>
        <end position="133"/>
    </location>
</feature>
<proteinExistence type="predicted"/>
<keyword evidence="3" id="KW-1185">Reference proteome</keyword>
<reference evidence="2" key="1">
    <citation type="submission" date="2022-08" db="UniProtKB">
        <authorList>
            <consortium name="EnsemblMetazoa"/>
        </authorList>
    </citation>
    <scope>IDENTIFICATION</scope>
    <source>
        <strain evidence="2">Israel</strain>
    </source>
</reference>
<dbReference type="GO" id="GO:0008270">
    <property type="term" value="F:zinc ion binding"/>
    <property type="evidence" value="ECO:0007669"/>
    <property type="project" value="InterPro"/>
</dbReference>
<name>A0A1B0DD15_PHLPP</name>
<accession>A0A1B0DD15</accession>
<dbReference type="EnsemblMetazoa" id="PPAI005786-RA">
    <property type="protein sequence ID" value="PPAI005786-PA"/>
    <property type="gene ID" value="PPAI005786"/>
</dbReference>
<dbReference type="AlphaFoldDB" id="A0A1B0DD15"/>
<dbReference type="GO" id="GO:0003676">
    <property type="term" value="F:nucleic acid binding"/>
    <property type="evidence" value="ECO:0007669"/>
    <property type="project" value="InterPro"/>
</dbReference>
<dbReference type="Proteomes" id="UP000092462">
    <property type="component" value="Unassembled WGS sequence"/>
</dbReference>
<dbReference type="SUPFAM" id="SSF57756">
    <property type="entry name" value="Retrovirus zinc finger-like domains"/>
    <property type="match status" value="1"/>
</dbReference>
<feature type="region of interest" description="Disordered" evidence="1">
    <location>
        <begin position="65"/>
        <end position="86"/>
    </location>
</feature>
<evidence type="ECO:0008006" key="4">
    <source>
        <dbReference type="Google" id="ProtNLM"/>
    </source>
</evidence>
<dbReference type="VEuPathDB" id="VectorBase:PPAI005786"/>
<evidence type="ECO:0000313" key="2">
    <source>
        <dbReference type="EnsemblMetazoa" id="PPAI005786-PA"/>
    </source>
</evidence>
<dbReference type="Gene3D" id="4.10.60.10">
    <property type="entry name" value="Zinc finger, CCHC-type"/>
    <property type="match status" value="1"/>
</dbReference>
<evidence type="ECO:0000256" key="1">
    <source>
        <dbReference type="SAM" id="MobiDB-lite"/>
    </source>
</evidence>
<dbReference type="InterPro" id="IPR036875">
    <property type="entry name" value="Znf_CCHC_sf"/>
</dbReference>
<dbReference type="EMBL" id="AJVK01031549">
    <property type="status" value="NOT_ANNOTATED_CDS"/>
    <property type="molecule type" value="Genomic_DNA"/>
</dbReference>
<organism evidence="2 3">
    <name type="scientific">Phlebotomus papatasi</name>
    <name type="common">Sandfly</name>
    <dbReference type="NCBI Taxonomy" id="29031"/>
    <lineage>
        <taxon>Eukaryota</taxon>
        <taxon>Metazoa</taxon>
        <taxon>Ecdysozoa</taxon>
        <taxon>Arthropoda</taxon>
        <taxon>Hexapoda</taxon>
        <taxon>Insecta</taxon>
        <taxon>Pterygota</taxon>
        <taxon>Neoptera</taxon>
        <taxon>Endopterygota</taxon>
        <taxon>Diptera</taxon>
        <taxon>Nematocera</taxon>
        <taxon>Psychodoidea</taxon>
        <taxon>Psychodidae</taxon>
        <taxon>Phlebotomus</taxon>
        <taxon>Phlebotomus</taxon>
    </lineage>
</organism>
<evidence type="ECO:0000313" key="3">
    <source>
        <dbReference type="Proteomes" id="UP000092462"/>
    </source>
</evidence>
<sequence>MIYQTTRLMHCVIEFQAPYAKKELPQCTRCQSFGHTKSFCLRKPRCAKCQLSHLSSECPRKTVAGWTPKTQKRNRHPVDGASNSSAKQSKLSDYWLASTPVTTQNRFGALTPDEPVQMESNEKSEELPNKEPKPPPIFVQGVDNIKPLKDLLSQVVGEQFSLKSLRDGEVKIQIFTADLYRAVTKELKGSTVACD</sequence>
<protein>
    <recommendedName>
        <fullName evidence="4">Pre-C2HC domain-containing protein</fullName>
    </recommendedName>
</protein>